<reference evidence="1" key="2">
    <citation type="submission" date="2022-01" db="EMBL/GenBank/DDBJ databases">
        <authorList>
            <person name="Yamashiro T."/>
            <person name="Shiraishi A."/>
            <person name="Satake H."/>
            <person name="Nakayama K."/>
        </authorList>
    </citation>
    <scope>NUCLEOTIDE SEQUENCE</scope>
</reference>
<evidence type="ECO:0000313" key="1">
    <source>
        <dbReference type="EMBL" id="GJS91348.1"/>
    </source>
</evidence>
<proteinExistence type="predicted"/>
<protein>
    <submittedName>
        <fullName evidence="1">Uncharacterized protein</fullName>
    </submittedName>
</protein>
<name>A0ABQ4ZM82_9ASTR</name>
<dbReference type="Proteomes" id="UP001151760">
    <property type="component" value="Unassembled WGS sequence"/>
</dbReference>
<keyword evidence="2" id="KW-1185">Reference proteome</keyword>
<organism evidence="1 2">
    <name type="scientific">Tanacetum coccineum</name>
    <dbReference type="NCBI Taxonomy" id="301880"/>
    <lineage>
        <taxon>Eukaryota</taxon>
        <taxon>Viridiplantae</taxon>
        <taxon>Streptophyta</taxon>
        <taxon>Embryophyta</taxon>
        <taxon>Tracheophyta</taxon>
        <taxon>Spermatophyta</taxon>
        <taxon>Magnoliopsida</taxon>
        <taxon>eudicotyledons</taxon>
        <taxon>Gunneridae</taxon>
        <taxon>Pentapetalae</taxon>
        <taxon>asterids</taxon>
        <taxon>campanulids</taxon>
        <taxon>Asterales</taxon>
        <taxon>Asteraceae</taxon>
        <taxon>Asteroideae</taxon>
        <taxon>Anthemideae</taxon>
        <taxon>Anthemidinae</taxon>
        <taxon>Tanacetum</taxon>
    </lineage>
</organism>
<dbReference type="EMBL" id="BQNB010011498">
    <property type="protein sequence ID" value="GJS91348.1"/>
    <property type="molecule type" value="Genomic_DNA"/>
</dbReference>
<reference evidence="1" key="1">
    <citation type="journal article" date="2022" name="Int. J. Mol. Sci.">
        <title>Draft Genome of Tanacetum Coccineum: Genomic Comparison of Closely Related Tanacetum-Family Plants.</title>
        <authorList>
            <person name="Yamashiro T."/>
            <person name="Shiraishi A."/>
            <person name="Nakayama K."/>
            <person name="Satake H."/>
        </authorList>
    </citation>
    <scope>NUCLEOTIDE SEQUENCE</scope>
</reference>
<gene>
    <name evidence="1" type="ORF">Tco_0773984</name>
</gene>
<sequence length="228" mass="26534">MQTYRTAAVDIVCNDDEIRLNLDLLEERRERAAIREAKAKSKMMSCVYELGIAMHGLLELGFDDFWKGFRIIMANLPPLSMLSGFPEDYPMMKKKKRRRSEWSKNWRKKLMMMMIMMLRSSTLMRNADPLNRTTTQIRHKQNRVQGNGIAPTPYDHEQEAKAATVGTITKVKGLTQQMFDRANTEHSNLKRLSKKRVYDGRSSSESLVKGDRRKYEIEDDVRIYSGGF</sequence>
<evidence type="ECO:0000313" key="2">
    <source>
        <dbReference type="Proteomes" id="UP001151760"/>
    </source>
</evidence>
<comment type="caution">
    <text evidence="1">The sequence shown here is derived from an EMBL/GenBank/DDBJ whole genome shotgun (WGS) entry which is preliminary data.</text>
</comment>
<accession>A0ABQ4ZM82</accession>